<evidence type="ECO:0000313" key="5">
    <source>
        <dbReference type="EMBL" id="GEN73683.1"/>
    </source>
</evidence>
<dbReference type="Pfam" id="PF01381">
    <property type="entry name" value="HTH_3"/>
    <property type="match status" value="1"/>
</dbReference>
<comment type="caution">
    <text evidence="5">The sequence shown here is derived from an EMBL/GenBank/DDBJ whole genome shotgun (WGS) entry which is preliminary data.</text>
</comment>
<organism evidence="5 6">
    <name type="scientific">Chryseobacterium lathyri</name>
    <dbReference type="NCBI Taxonomy" id="395933"/>
    <lineage>
        <taxon>Bacteria</taxon>
        <taxon>Pseudomonadati</taxon>
        <taxon>Bacteroidota</taxon>
        <taxon>Flavobacteriia</taxon>
        <taxon>Flavobacteriales</taxon>
        <taxon>Weeksellaceae</taxon>
        <taxon>Chryseobacterium group</taxon>
        <taxon>Chryseobacterium</taxon>
    </lineage>
</organism>
<name>A0A511YES2_9FLAO</name>
<reference evidence="5 6" key="1">
    <citation type="submission" date="2019-07" db="EMBL/GenBank/DDBJ databases">
        <title>Whole genome shotgun sequence of Chryseobacterium lathyri NBRC 105250.</title>
        <authorList>
            <person name="Hosoyama A."/>
            <person name="Uohara A."/>
            <person name="Ohji S."/>
            <person name="Ichikawa N."/>
        </authorList>
    </citation>
    <scope>NUCLEOTIDE SEQUENCE [LARGE SCALE GENOMIC DNA]</scope>
    <source>
        <strain evidence="5 6">NBRC 105250</strain>
    </source>
</reference>
<dbReference type="Gene3D" id="1.10.260.40">
    <property type="entry name" value="lambda repressor-like DNA-binding domains"/>
    <property type="match status" value="1"/>
</dbReference>
<dbReference type="GO" id="GO:0003677">
    <property type="term" value="F:DNA binding"/>
    <property type="evidence" value="ECO:0007669"/>
    <property type="project" value="UniProtKB-KW"/>
</dbReference>
<evidence type="ECO:0000256" key="2">
    <source>
        <dbReference type="ARBA" id="ARBA00023125"/>
    </source>
</evidence>
<accession>A0A511YES2</accession>
<keyword evidence="1" id="KW-0805">Transcription regulation</keyword>
<evidence type="ECO:0000256" key="3">
    <source>
        <dbReference type="ARBA" id="ARBA00023163"/>
    </source>
</evidence>
<dbReference type="AlphaFoldDB" id="A0A511YES2"/>
<dbReference type="EMBL" id="BJYI01000018">
    <property type="protein sequence ID" value="GEN73683.1"/>
    <property type="molecule type" value="Genomic_DNA"/>
</dbReference>
<dbReference type="InterPro" id="IPR050807">
    <property type="entry name" value="TransReg_Diox_bact_type"/>
</dbReference>
<evidence type="ECO:0000313" key="6">
    <source>
        <dbReference type="Proteomes" id="UP000321150"/>
    </source>
</evidence>
<dbReference type="InterPro" id="IPR001387">
    <property type="entry name" value="Cro/C1-type_HTH"/>
</dbReference>
<dbReference type="PANTHER" id="PTHR46797">
    <property type="entry name" value="HTH-TYPE TRANSCRIPTIONAL REGULATOR"/>
    <property type="match status" value="1"/>
</dbReference>
<dbReference type="RefSeq" id="WP_111960912.1">
    <property type="nucleotide sequence ID" value="NZ_BJYI01000018.1"/>
</dbReference>
<gene>
    <name evidence="5" type="ORF">CLA01_37550</name>
</gene>
<dbReference type="GO" id="GO:0003700">
    <property type="term" value="F:DNA-binding transcription factor activity"/>
    <property type="evidence" value="ECO:0007669"/>
    <property type="project" value="TreeGrafter"/>
</dbReference>
<evidence type="ECO:0000259" key="4">
    <source>
        <dbReference type="PROSITE" id="PS50943"/>
    </source>
</evidence>
<dbReference type="InterPro" id="IPR010982">
    <property type="entry name" value="Lambda_DNA-bd_dom_sf"/>
</dbReference>
<dbReference type="GO" id="GO:0005829">
    <property type="term" value="C:cytosol"/>
    <property type="evidence" value="ECO:0007669"/>
    <property type="project" value="TreeGrafter"/>
</dbReference>
<protein>
    <recommendedName>
        <fullName evidence="4">HTH cro/C1-type domain-containing protein</fullName>
    </recommendedName>
</protein>
<dbReference type="Proteomes" id="UP000321150">
    <property type="component" value="Unassembled WGS sequence"/>
</dbReference>
<dbReference type="PROSITE" id="PS50943">
    <property type="entry name" value="HTH_CROC1"/>
    <property type="match status" value="1"/>
</dbReference>
<dbReference type="SMART" id="SM00530">
    <property type="entry name" value="HTH_XRE"/>
    <property type="match status" value="1"/>
</dbReference>
<dbReference type="CDD" id="cd00093">
    <property type="entry name" value="HTH_XRE"/>
    <property type="match status" value="1"/>
</dbReference>
<dbReference type="PANTHER" id="PTHR46797:SF23">
    <property type="entry name" value="HTH-TYPE TRANSCRIPTIONAL REGULATOR SUTR"/>
    <property type="match status" value="1"/>
</dbReference>
<feature type="domain" description="HTH cro/C1-type" evidence="4">
    <location>
        <begin position="28"/>
        <end position="82"/>
    </location>
</feature>
<sequence>MKNILIPKFYKMYKWNVEELKIQVGIIFKLCRLRKGLSQFQVAIEVGLSKDYIGRIERGETNPTIEIIVNICNFLELDINQVVTKENESQLATIKLEILELEAKLKNQNKKKS</sequence>
<dbReference type="SUPFAM" id="SSF47413">
    <property type="entry name" value="lambda repressor-like DNA-binding domains"/>
    <property type="match status" value="1"/>
</dbReference>
<keyword evidence="3" id="KW-0804">Transcription</keyword>
<dbReference type="OrthoDB" id="2902336at2"/>
<proteinExistence type="predicted"/>
<keyword evidence="2" id="KW-0238">DNA-binding</keyword>
<evidence type="ECO:0000256" key="1">
    <source>
        <dbReference type="ARBA" id="ARBA00023015"/>
    </source>
</evidence>